<evidence type="ECO:0000256" key="1">
    <source>
        <dbReference type="SAM" id="Phobius"/>
    </source>
</evidence>
<gene>
    <name evidence="2" type="ORF">GM418_27495</name>
</gene>
<proteinExistence type="predicted"/>
<accession>A0A6I6KAQ3</accession>
<keyword evidence="1" id="KW-0472">Membrane</keyword>
<dbReference type="Proteomes" id="UP000428260">
    <property type="component" value="Chromosome"/>
</dbReference>
<keyword evidence="1" id="KW-0812">Transmembrane</keyword>
<keyword evidence="1" id="KW-1133">Transmembrane helix</keyword>
<evidence type="ECO:0000313" key="3">
    <source>
        <dbReference type="Proteomes" id="UP000428260"/>
    </source>
</evidence>
<dbReference type="EMBL" id="CP046401">
    <property type="protein sequence ID" value="QGY47274.1"/>
    <property type="molecule type" value="Genomic_DNA"/>
</dbReference>
<keyword evidence="3" id="KW-1185">Reference proteome</keyword>
<evidence type="ECO:0000313" key="2">
    <source>
        <dbReference type="EMBL" id="QGY47274.1"/>
    </source>
</evidence>
<reference evidence="2 3" key="1">
    <citation type="submission" date="2019-11" db="EMBL/GenBank/DDBJ databases">
        <authorList>
            <person name="Zheng R.K."/>
            <person name="Sun C.M."/>
        </authorList>
    </citation>
    <scope>NUCLEOTIDE SEQUENCE [LARGE SCALE GENOMIC DNA]</scope>
    <source>
        <strain evidence="2 3">WC007</strain>
    </source>
</reference>
<protein>
    <submittedName>
        <fullName evidence="2">Uncharacterized protein</fullName>
    </submittedName>
</protein>
<name>A0A6I6KAQ3_9BACT</name>
<sequence length="94" mass="11115">MRKNLSQQKLLEILIVEIEILQQNSKNIKEVAPEIARQLHELKNTKLKFDLNTDKLEELLEDHKQKLQKSVVIPRWFLWLIASVLLASIANWFV</sequence>
<dbReference type="AlphaFoldDB" id="A0A6I6KAQ3"/>
<dbReference type="KEGG" id="mcos:GM418_27495"/>
<feature type="transmembrane region" description="Helical" evidence="1">
    <location>
        <begin position="76"/>
        <end position="93"/>
    </location>
</feature>
<organism evidence="2 3">
    <name type="scientific">Maribellus comscasis</name>
    <dbReference type="NCBI Taxonomy" id="2681766"/>
    <lineage>
        <taxon>Bacteria</taxon>
        <taxon>Pseudomonadati</taxon>
        <taxon>Bacteroidota</taxon>
        <taxon>Bacteroidia</taxon>
        <taxon>Marinilabiliales</taxon>
        <taxon>Prolixibacteraceae</taxon>
        <taxon>Maribellus</taxon>
    </lineage>
</organism>
<dbReference type="RefSeq" id="WP_158870983.1">
    <property type="nucleotide sequence ID" value="NZ_CP046401.1"/>
</dbReference>